<reference evidence="2" key="1">
    <citation type="submission" date="2024-03" db="EMBL/GenBank/DDBJ databases">
        <title>WGS assembly of Saponaria officinalis var. Norfolk2.</title>
        <authorList>
            <person name="Jenkins J."/>
            <person name="Shu S."/>
            <person name="Grimwood J."/>
            <person name="Barry K."/>
            <person name="Goodstein D."/>
            <person name="Schmutz J."/>
            <person name="Leebens-Mack J."/>
            <person name="Osbourn A."/>
        </authorList>
    </citation>
    <scope>NUCLEOTIDE SEQUENCE [LARGE SCALE GENOMIC DNA]</scope>
    <source>
        <strain evidence="2">JIC</strain>
    </source>
</reference>
<proteinExistence type="predicted"/>
<dbReference type="EMBL" id="JBDFQZ010000007">
    <property type="protein sequence ID" value="KAK9707487.1"/>
    <property type="molecule type" value="Genomic_DNA"/>
</dbReference>
<dbReference type="AlphaFoldDB" id="A0AAW1JS68"/>
<feature type="compositionally biased region" description="Acidic residues" evidence="1">
    <location>
        <begin position="36"/>
        <end position="64"/>
    </location>
</feature>
<sequence>MGQRNKFYHVMRTGLLYRGKGVNFPSPEDCLLDNPRDDEAEEHSETEGDECEAEDGSWEEEDSDISEHSDSN</sequence>
<comment type="caution">
    <text evidence="2">The sequence shown here is derived from an EMBL/GenBank/DDBJ whole genome shotgun (WGS) entry which is preliminary data.</text>
</comment>
<evidence type="ECO:0000313" key="2">
    <source>
        <dbReference type="EMBL" id="KAK9707487.1"/>
    </source>
</evidence>
<dbReference type="Proteomes" id="UP001443914">
    <property type="component" value="Unassembled WGS sequence"/>
</dbReference>
<organism evidence="2 3">
    <name type="scientific">Saponaria officinalis</name>
    <name type="common">Common soapwort</name>
    <name type="synonym">Lychnis saponaria</name>
    <dbReference type="NCBI Taxonomy" id="3572"/>
    <lineage>
        <taxon>Eukaryota</taxon>
        <taxon>Viridiplantae</taxon>
        <taxon>Streptophyta</taxon>
        <taxon>Embryophyta</taxon>
        <taxon>Tracheophyta</taxon>
        <taxon>Spermatophyta</taxon>
        <taxon>Magnoliopsida</taxon>
        <taxon>eudicotyledons</taxon>
        <taxon>Gunneridae</taxon>
        <taxon>Pentapetalae</taxon>
        <taxon>Caryophyllales</taxon>
        <taxon>Caryophyllaceae</taxon>
        <taxon>Caryophylleae</taxon>
        <taxon>Saponaria</taxon>
    </lineage>
</organism>
<name>A0AAW1JS68_SAPOF</name>
<evidence type="ECO:0000256" key="1">
    <source>
        <dbReference type="SAM" id="MobiDB-lite"/>
    </source>
</evidence>
<protein>
    <submittedName>
        <fullName evidence="2">Uncharacterized protein</fullName>
    </submittedName>
</protein>
<gene>
    <name evidence="2" type="ORF">RND81_07G200800</name>
</gene>
<evidence type="ECO:0000313" key="3">
    <source>
        <dbReference type="Proteomes" id="UP001443914"/>
    </source>
</evidence>
<keyword evidence="3" id="KW-1185">Reference proteome</keyword>
<feature type="region of interest" description="Disordered" evidence="1">
    <location>
        <begin position="19"/>
        <end position="72"/>
    </location>
</feature>
<accession>A0AAW1JS68</accession>